<organism evidence="15 16">
    <name type="scientific">Thalassotalea castellviae</name>
    <dbReference type="NCBI Taxonomy" id="3075612"/>
    <lineage>
        <taxon>Bacteria</taxon>
        <taxon>Pseudomonadati</taxon>
        <taxon>Pseudomonadota</taxon>
        <taxon>Gammaproteobacteria</taxon>
        <taxon>Alteromonadales</taxon>
        <taxon>Colwelliaceae</taxon>
        <taxon>Thalassotalea</taxon>
    </lineage>
</organism>
<proteinExistence type="predicted"/>
<evidence type="ECO:0000256" key="11">
    <source>
        <dbReference type="ARBA" id="ARBA00023049"/>
    </source>
</evidence>
<dbReference type="InterPro" id="IPR013661">
    <property type="entry name" value="Peptidase_M9_N_dom"/>
</dbReference>
<dbReference type="InterPro" id="IPR018247">
    <property type="entry name" value="EF_Hand_1_Ca_BS"/>
</dbReference>
<evidence type="ECO:0000256" key="12">
    <source>
        <dbReference type="ARBA" id="ARBA00023145"/>
    </source>
</evidence>
<evidence type="ECO:0000313" key="16">
    <source>
        <dbReference type="Proteomes" id="UP001266357"/>
    </source>
</evidence>
<accession>A0ABU3A111</accession>
<dbReference type="PROSITE" id="PS00018">
    <property type="entry name" value="EF_HAND_1"/>
    <property type="match status" value="1"/>
</dbReference>
<evidence type="ECO:0000256" key="4">
    <source>
        <dbReference type="ARBA" id="ARBA00012653"/>
    </source>
</evidence>
<evidence type="ECO:0000256" key="2">
    <source>
        <dbReference type="ARBA" id="ARBA00001947"/>
    </source>
</evidence>
<dbReference type="RefSeq" id="WP_311579066.1">
    <property type="nucleotide sequence ID" value="NZ_JAVRIF010000003.1"/>
</dbReference>
<reference evidence="15 16" key="1">
    <citation type="submission" date="2023-09" db="EMBL/GenBank/DDBJ databases">
        <authorList>
            <person name="Rey-Velasco X."/>
        </authorList>
    </citation>
    <scope>NUCLEOTIDE SEQUENCE [LARGE SCALE GENOMIC DNA]</scope>
    <source>
        <strain evidence="15 16">W431</strain>
    </source>
</reference>
<keyword evidence="8 13" id="KW-0732">Signal</keyword>
<evidence type="ECO:0000256" key="7">
    <source>
        <dbReference type="ARBA" id="ARBA00022723"/>
    </source>
</evidence>
<keyword evidence="6" id="KW-0645">Protease</keyword>
<dbReference type="Pfam" id="PF01752">
    <property type="entry name" value="Peptidase_M9"/>
    <property type="match status" value="1"/>
</dbReference>
<dbReference type="Pfam" id="PF08453">
    <property type="entry name" value="Peptidase_M9_N"/>
    <property type="match status" value="1"/>
</dbReference>
<evidence type="ECO:0000256" key="3">
    <source>
        <dbReference type="ARBA" id="ARBA00004613"/>
    </source>
</evidence>
<dbReference type="Proteomes" id="UP001266357">
    <property type="component" value="Unassembled WGS sequence"/>
</dbReference>
<name>A0ABU3A111_9GAMM</name>
<evidence type="ECO:0000313" key="15">
    <source>
        <dbReference type="EMBL" id="MDT0603242.1"/>
    </source>
</evidence>
<keyword evidence="7" id="KW-0479">Metal-binding</keyword>
<keyword evidence="9 15" id="KW-0378">Hydrolase</keyword>
<comment type="cofactor">
    <cofactor evidence="2">
        <name>Zn(2+)</name>
        <dbReference type="ChEBI" id="CHEBI:29105"/>
    </cofactor>
</comment>
<feature type="domain" description="Peptidase M9 collagenase N-terminal" evidence="14">
    <location>
        <begin position="121"/>
        <end position="284"/>
    </location>
</feature>
<evidence type="ECO:0000256" key="6">
    <source>
        <dbReference type="ARBA" id="ARBA00022670"/>
    </source>
</evidence>
<dbReference type="Gene3D" id="3.40.30.160">
    <property type="entry name" value="Collagenase ColT, N-terminal domain"/>
    <property type="match status" value="1"/>
</dbReference>
<evidence type="ECO:0000256" key="5">
    <source>
        <dbReference type="ARBA" id="ARBA00022525"/>
    </source>
</evidence>
<keyword evidence="11" id="KW-0482">Metalloprotease</keyword>
<dbReference type="PANTHER" id="PTHR13062:SF9">
    <property type="entry name" value="MICROBIAL COLLAGENASE"/>
    <property type="match status" value="1"/>
</dbReference>
<evidence type="ECO:0000256" key="8">
    <source>
        <dbReference type="ARBA" id="ARBA00022729"/>
    </source>
</evidence>
<evidence type="ECO:0000256" key="13">
    <source>
        <dbReference type="SAM" id="SignalP"/>
    </source>
</evidence>
<feature type="signal peptide" evidence="13">
    <location>
        <begin position="1"/>
        <end position="25"/>
    </location>
</feature>
<dbReference type="PANTHER" id="PTHR13062">
    <property type="entry name" value="COLLAGENASE"/>
    <property type="match status" value="1"/>
</dbReference>
<dbReference type="Gene3D" id="1.10.390.20">
    <property type="match status" value="1"/>
</dbReference>
<dbReference type="GO" id="GO:0004222">
    <property type="term" value="F:metalloendopeptidase activity"/>
    <property type="evidence" value="ECO:0007669"/>
    <property type="project" value="UniProtKB-EC"/>
</dbReference>
<comment type="catalytic activity">
    <reaction evidence="1">
        <text>Digestion of native collagen in the triple helical region at Xaa-|-Gly bonds. With synthetic peptides, a preference is shown for Gly at P3 and P1', Pro and Ala at P2 and P2', and hydroxyproline, Ala or Arg at P3'.</text>
        <dbReference type="EC" id="3.4.24.3"/>
    </reaction>
</comment>
<dbReference type="EC" id="3.4.24.3" evidence="4"/>
<dbReference type="PRINTS" id="PR00931">
    <property type="entry name" value="MICOLLPTASE"/>
</dbReference>
<keyword evidence="10" id="KW-0862">Zinc</keyword>
<evidence type="ECO:0000256" key="1">
    <source>
        <dbReference type="ARBA" id="ARBA00000424"/>
    </source>
</evidence>
<protein>
    <recommendedName>
        <fullName evidence="4">microbial collagenase</fullName>
        <ecNumber evidence="4">3.4.24.3</ecNumber>
    </recommendedName>
</protein>
<feature type="chain" id="PRO_5045056624" description="microbial collagenase" evidence="13">
    <location>
        <begin position="26"/>
        <end position="792"/>
    </location>
</feature>
<evidence type="ECO:0000259" key="14">
    <source>
        <dbReference type="Pfam" id="PF08453"/>
    </source>
</evidence>
<evidence type="ECO:0000256" key="9">
    <source>
        <dbReference type="ARBA" id="ARBA00022801"/>
    </source>
</evidence>
<gene>
    <name evidence="15" type="ORF">RM573_06505</name>
</gene>
<sequence length="792" mass="89038">MKIENNPLYAGVLLGMTLVSSIANAEQIPTMPSKATAQVINTQHAQHVKNKSNQSFNPPRQMSPHQFQQFLQNNREIDDLYKVKKASLVDVKHKQSLSEKPSENANVIAKSTSMAPESCTSPAQLQGLSGNDLVTAVKAGELTSCLYGLFDTSLVGTNVFSDQSVLTIVTAINSHLVDYTGTNVNSAAELEKLVIYLRAMHWAEWGNNRVMPAGYQSALEQVFEQYFSAEHFVTFNGDVTRDFMVRYELLILLSSSGTNSMPYIARITDAVLGYAKTVNRDDNWGVYYEENGFTQLLTHLFNASENKTAELEQAVINTPSILSNLQAFVDVEGTWLIGHTREYQWGDSVNELARFLRFGGSIAATVRPSIQAVLANYSYQGTGSSGWLKAQSAVTFYDSENCALYGDSCDFDLQATVLSGNHVCSSTLKLRFQPPIANENLVDICQTLSEQEQEFHQLFNTTAQTPVEDDYNTDLEVVIFSSYNDYDNFAGNFFGINTNNGGMYLEGDPWVENNQARFIAHQATWLSEFAVWNLEHEYVHYLDGRFNKWGNFSEQAANSVWWGEGLAEYLSQPDNNPNALAVAPQATYNLSELFQTTYENSDTTRTYYWGYLATRFMLEQQTSEIDNVLLPSLRAPKRVIPNGECQFDWGWKLKTEAVSNNWSWAYDDSEWSTGDWVWTCGQPQPEISEVPAFTPYQEILNTWGTSFDEQFSQWLVCLVAGEGVCQGQTTKPADLDENGAVDIRDINLFKLWLREQANLSLDYDFNKDGMVDRRDVRPMMALCDLARCAIAP</sequence>
<keyword evidence="5" id="KW-0964">Secreted</keyword>
<dbReference type="InterPro" id="IPR002169">
    <property type="entry name" value="Peptidase_M9A/M9B"/>
</dbReference>
<keyword evidence="16" id="KW-1185">Reference proteome</keyword>
<dbReference type="EMBL" id="JAVRIF010000003">
    <property type="protein sequence ID" value="MDT0603242.1"/>
    <property type="molecule type" value="Genomic_DNA"/>
</dbReference>
<comment type="caution">
    <text evidence="15">The sequence shown here is derived from an EMBL/GenBank/DDBJ whole genome shotgun (WGS) entry which is preliminary data.</text>
</comment>
<evidence type="ECO:0000256" key="10">
    <source>
        <dbReference type="ARBA" id="ARBA00022833"/>
    </source>
</evidence>
<keyword evidence="12" id="KW-0865">Zymogen</keyword>
<comment type="subcellular location">
    <subcellularLocation>
        <location evidence="3">Secreted</location>
    </subcellularLocation>
</comment>